<dbReference type="InterPro" id="IPR036386">
    <property type="entry name" value="HscB_C_sf"/>
</dbReference>
<feature type="domain" description="J" evidence="5">
    <location>
        <begin position="14"/>
        <end position="87"/>
    </location>
</feature>
<dbReference type="InterPro" id="IPR009073">
    <property type="entry name" value="HscB_oligo_C"/>
</dbReference>
<dbReference type="Pfam" id="PF07743">
    <property type="entry name" value="HSCB_C"/>
    <property type="match status" value="1"/>
</dbReference>
<name>A0ABW3HF19_9GAMM</name>
<dbReference type="PANTHER" id="PTHR14021">
    <property type="entry name" value="IRON-SULFUR CLUSTER CO-CHAPERONE PROTEIN HSCB"/>
    <property type="match status" value="1"/>
</dbReference>
<evidence type="ECO:0000256" key="4">
    <source>
        <dbReference type="HAMAP-Rule" id="MF_00682"/>
    </source>
</evidence>
<organism evidence="6 7">
    <name type="scientific">Paraperlucidibaca wandonensis</name>
    <dbReference type="NCBI Taxonomy" id="1268273"/>
    <lineage>
        <taxon>Bacteria</taxon>
        <taxon>Pseudomonadati</taxon>
        <taxon>Pseudomonadota</taxon>
        <taxon>Gammaproteobacteria</taxon>
        <taxon>Moraxellales</taxon>
        <taxon>Moraxellaceae</taxon>
        <taxon>Paraperlucidibaca</taxon>
    </lineage>
</organism>
<evidence type="ECO:0000256" key="1">
    <source>
        <dbReference type="ARBA" id="ARBA00010476"/>
    </source>
</evidence>
<dbReference type="CDD" id="cd06257">
    <property type="entry name" value="DnaJ"/>
    <property type="match status" value="1"/>
</dbReference>
<dbReference type="InterPro" id="IPR004640">
    <property type="entry name" value="HscB"/>
</dbReference>
<dbReference type="InterPro" id="IPR036869">
    <property type="entry name" value="J_dom_sf"/>
</dbReference>
<dbReference type="Pfam" id="PF00226">
    <property type="entry name" value="DnaJ"/>
    <property type="match status" value="1"/>
</dbReference>
<dbReference type="HAMAP" id="MF_00682">
    <property type="entry name" value="HscB"/>
    <property type="match status" value="1"/>
</dbReference>
<keyword evidence="2 4" id="KW-0143">Chaperone</keyword>
<dbReference type="NCBIfam" id="TIGR00714">
    <property type="entry name" value="hscB"/>
    <property type="match status" value="1"/>
</dbReference>
<reference evidence="7" key="1">
    <citation type="journal article" date="2019" name="Int. J. Syst. Evol. Microbiol.">
        <title>The Global Catalogue of Microorganisms (GCM) 10K type strain sequencing project: providing services to taxonomists for standard genome sequencing and annotation.</title>
        <authorList>
            <consortium name="The Broad Institute Genomics Platform"/>
            <consortium name="The Broad Institute Genome Sequencing Center for Infectious Disease"/>
            <person name="Wu L."/>
            <person name="Ma J."/>
        </authorList>
    </citation>
    <scope>NUCLEOTIDE SEQUENCE [LARGE SCALE GENOMIC DNA]</scope>
    <source>
        <strain evidence="7">CCUG 63419</strain>
    </source>
</reference>
<evidence type="ECO:0000256" key="3">
    <source>
        <dbReference type="ARBA" id="ARBA00025596"/>
    </source>
</evidence>
<comment type="function">
    <text evidence="3 4">Co-chaperone involved in the maturation of iron-sulfur cluster-containing proteins. Seems to help targeting proteins to be folded toward HscA.</text>
</comment>
<dbReference type="PANTHER" id="PTHR14021:SF15">
    <property type="entry name" value="IRON-SULFUR CLUSTER CO-CHAPERONE PROTEIN HSCB"/>
    <property type="match status" value="1"/>
</dbReference>
<accession>A0ABW3HF19</accession>
<dbReference type="EMBL" id="JBHTIT010000001">
    <property type="protein sequence ID" value="MFD0950068.1"/>
    <property type="molecule type" value="Genomic_DNA"/>
</dbReference>
<evidence type="ECO:0000313" key="7">
    <source>
        <dbReference type="Proteomes" id="UP001597044"/>
    </source>
</evidence>
<comment type="subunit">
    <text evidence="4">Interacts with HscA and stimulates its ATPase activity.</text>
</comment>
<dbReference type="PROSITE" id="PS50076">
    <property type="entry name" value="DNAJ_2"/>
    <property type="match status" value="1"/>
</dbReference>
<dbReference type="InterPro" id="IPR001623">
    <property type="entry name" value="DnaJ_domain"/>
</dbReference>
<dbReference type="SUPFAM" id="SSF47144">
    <property type="entry name" value="HSC20 (HSCB), C-terminal oligomerisation domain"/>
    <property type="match status" value="1"/>
</dbReference>
<keyword evidence="7" id="KW-1185">Reference proteome</keyword>
<dbReference type="RefSeq" id="WP_340674886.1">
    <property type="nucleotide sequence ID" value="NZ_JBHTIT010000001.1"/>
</dbReference>
<gene>
    <name evidence="4 6" type="primary">hscB</name>
    <name evidence="6" type="ORF">ACFQ0F_06650</name>
</gene>
<comment type="caution">
    <text evidence="6">The sequence shown here is derived from an EMBL/GenBank/DDBJ whole genome shotgun (WGS) entry which is preliminary data.</text>
</comment>
<dbReference type="Gene3D" id="1.10.287.110">
    <property type="entry name" value="DnaJ domain"/>
    <property type="match status" value="1"/>
</dbReference>
<evidence type="ECO:0000259" key="5">
    <source>
        <dbReference type="PROSITE" id="PS50076"/>
    </source>
</evidence>
<dbReference type="SUPFAM" id="SSF46565">
    <property type="entry name" value="Chaperone J-domain"/>
    <property type="match status" value="1"/>
</dbReference>
<protein>
    <recommendedName>
        <fullName evidence="4">Co-chaperone protein HscB homolog</fullName>
    </recommendedName>
</protein>
<dbReference type="Gene3D" id="1.20.1280.20">
    <property type="entry name" value="HscB, C-terminal domain"/>
    <property type="match status" value="1"/>
</dbReference>
<proteinExistence type="inferred from homology"/>
<dbReference type="SMART" id="SM00271">
    <property type="entry name" value="DnaJ"/>
    <property type="match status" value="1"/>
</dbReference>
<comment type="similarity">
    <text evidence="1 4">Belongs to the HscB family.</text>
</comment>
<dbReference type="Proteomes" id="UP001597044">
    <property type="component" value="Unassembled WGS sequence"/>
</dbReference>
<evidence type="ECO:0000313" key="6">
    <source>
        <dbReference type="EMBL" id="MFD0950068.1"/>
    </source>
</evidence>
<evidence type="ECO:0000256" key="2">
    <source>
        <dbReference type="ARBA" id="ARBA00023186"/>
    </source>
</evidence>
<sequence length="183" mass="21262">MSPFPESRVDSSENYFALFGLPVAYGLDAQALSPVWRQLQQQYHPDRFSHDEQAQQQAVLMSSRINSAHDTLRDPVRRARYLLELAGFGIDNESTTVSDTDFLMAQMDLREQLDEADSIEGLEGLRDEVGQWQASLQREFAIDYAEPDWSEAQDTVRKMQFMQRLLSEIDRHIERLEDEQDLY</sequence>